<dbReference type="PROSITE" id="PS50075">
    <property type="entry name" value="CARRIER"/>
    <property type="match status" value="1"/>
</dbReference>
<dbReference type="GO" id="GO:0006633">
    <property type="term" value="P:fatty acid biosynthetic process"/>
    <property type="evidence" value="ECO:0007669"/>
    <property type="project" value="TreeGrafter"/>
</dbReference>
<dbReference type="Proteomes" id="UP000839735">
    <property type="component" value="Unassembled WGS sequence"/>
</dbReference>
<dbReference type="InterPro" id="IPR009081">
    <property type="entry name" value="PP-bd_ACP"/>
</dbReference>
<name>A0A5Y1YG68_SALDZ</name>
<dbReference type="InterPro" id="IPR036736">
    <property type="entry name" value="ACP-like_sf"/>
</dbReference>
<dbReference type="GO" id="GO:0004312">
    <property type="term" value="F:fatty acid synthase activity"/>
    <property type="evidence" value="ECO:0007669"/>
    <property type="project" value="TreeGrafter"/>
</dbReference>
<feature type="non-terminal residue" evidence="4">
    <location>
        <position position="1"/>
    </location>
</feature>
<dbReference type="GO" id="GO:0031177">
    <property type="term" value="F:phosphopantetheine binding"/>
    <property type="evidence" value="ECO:0007669"/>
    <property type="project" value="InterPro"/>
</dbReference>
<dbReference type="Pfam" id="PF00550">
    <property type="entry name" value="PP-binding"/>
    <property type="match status" value="1"/>
</dbReference>
<dbReference type="SUPFAM" id="SSF47336">
    <property type="entry name" value="ACP-like"/>
    <property type="match status" value="1"/>
</dbReference>
<gene>
    <name evidence="4" type="ORF">CTQ69_28955</name>
</gene>
<dbReference type="EMBL" id="AAIBIC010000205">
    <property type="protein sequence ID" value="ECC3917861.1"/>
    <property type="molecule type" value="Genomic_DNA"/>
</dbReference>
<organism evidence="4">
    <name type="scientific">Salmonella diarizonae</name>
    <dbReference type="NCBI Taxonomy" id="59204"/>
    <lineage>
        <taxon>Bacteria</taxon>
        <taxon>Pseudomonadati</taxon>
        <taxon>Pseudomonadota</taxon>
        <taxon>Gammaproteobacteria</taxon>
        <taxon>Enterobacterales</taxon>
        <taxon>Enterobacteriaceae</taxon>
        <taxon>Salmonella</taxon>
    </lineage>
</organism>
<reference evidence="4" key="1">
    <citation type="submission" date="2018-08" db="EMBL/GenBank/DDBJ databases">
        <authorList>
            <person name="Ashton P.M."/>
            <person name="Dallman T."/>
            <person name="Nair S."/>
            <person name="De Pinna E."/>
            <person name="Peters T."/>
            <person name="Grant K."/>
        </authorList>
    </citation>
    <scope>NUCLEOTIDE SEQUENCE [LARGE SCALE GENOMIC DNA]</scope>
    <source>
        <strain evidence="4">294779</strain>
    </source>
</reference>
<dbReference type="AlphaFoldDB" id="A0A5Y1YG68"/>
<dbReference type="PANTHER" id="PTHR43775:SF37">
    <property type="entry name" value="SI:DKEY-61P9.11"/>
    <property type="match status" value="1"/>
</dbReference>
<dbReference type="InterPro" id="IPR006162">
    <property type="entry name" value="Ppantetheine_attach_site"/>
</dbReference>
<comment type="caution">
    <text evidence="4">The sequence shown here is derived from an EMBL/GenBank/DDBJ whole genome shotgun (WGS) entry which is preliminary data.</text>
</comment>
<dbReference type="InterPro" id="IPR050091">
    <property type="entry name" value="PKS_NRPS_Biosynth_Enz"/>
</dbReference>
<dbReference type="InterPro" id="IPR020806">
    <property type="entry name" value="PKS_PP-bd"/>
</dbReference>
<protein>
    <recommendedName>
        <fullName evidence="3">Carrier domain-containing protein</fullName>
    </recommendedName>
</protein>
<dbReference type="Gene3D" id="1.10.1200.10">
    <property type="entry name" value="ACP-like"/>
    <property type="match status" value="1"/>
</dbReference>
<keyword evidence="1" id="KW-0596">Phosphopantetheine</keyword>
<feature type="domain" description="Carrier" evidence="3">
    <location>
        <begin position="125"/>
        <end position="202"/>
    </location>
</feature>
<keyword evidence="2" id="KW-0597">Phosphoprotein</keyword>
<dbReference type="SMART" id="SM00823">
    <property type="entry name" value="PKS_PP"/>
    <property type="match status" value="1"/>
</dbReference>
<sequence length="223" mass="24325">LDAIASNRRRLGLAGQSLAWGLWTDGDERALGLASGLDAAQRARLQKTGIGVITPELGERLFVRALGHDGDNLFLAPIDLLQMKSHFDVLIPSLWQNLLPADDTPTRSTSGQSLLRDLASLPESARLNTVIKAVCSEIINVMSARASDMHINRPLSEIGLDSLTAVELRNALRKRTGKKLPATLAFDYPTIADIAAYILRLLTEELSRDNMSNSFCVDTLIHS</sequence>
<evidence type="ECO:0000256" key="2">
    <source>
        <dbReference type="ARBA" id="ARBA00022553"/>
    </source>
</evidence>
<dbReference type="PROSITE" id="PS00012">
    <property type="entry name" value="PHOSPHOPANTETHEINE"/>
    <property type="match status" value="1"/>
</dbReference>
<accession>A0A5Y1YG68</accession>
<dbReference type="PANTHER" id="PTHR43775">
    <property type="entry name" value="FATTY ACID SYNTHASE"/>
    <property type="match status" value="1"/>
</dbReference>
<evidence type="ECO:0000256" key="1">
    <source>
        <dbReference type="ARBA" id="ARBA00022450"/>
    </source>
</evidence>
<evidence type="ECO:0000259" key="3">
    <source>
        <dbReference type="PROSITE" id="PS50075"/>
    </source>
</evidence>
<dbReference type="SMART" id="SM01294">
    <property type="entry name" value="PKS_PP_betabranch"/>
    <property type="match status" value="1"/>
</dbReference>
<evidence type="ECO:0000313" key="4">
    <source>
        <dbReference type="EMBL" id="ECC3917861.1"/>
    </source>
</evidence>
<proteinExistence type="predicted"/>
<dbReference type="Gene3D" id="3.40.50.720">
    <property type="entry name" value="NAD(P)-binding Rossmann-like Domain"/>
    <property type="match status" value="1"/>
</dbReference>